<name>A0A4U1BZP2_9SPHI</name>
<dbReference type="SUPFAM" id="SSF111384">
    <property type="entry name" value="OmpH-like"/>
    <property type="match status" value="1"/>
</dbReference>
<evidence type="ECO:0000313" key="6">
    <source>
        <dbReference type="Proteomes" id="UP000308181"/>
    </source>
</evidence>
<dbReference type="Gene3D" id="3.30.910.20">
    <property type="entry name" value="Skp domain"/>
    <property type="match status" value="1"/>
</dbReference>
<keyword evidence="6" id="KW-1185">Reference proteome</keyword>
<feature type="signal peptide" evidence="4">
    <location>
        <begin position="1"/>
        <end position="20"/>
    </location>
</feature>
<dbReference type="PANTHER" id="PTHR35089">
    <property type="entry name" value="CHAPERONE PROTEIN SKP"/>
    <property type="match status" value="1"/>
</dbReference>
<protein>
    <submittedName>
        <fullName evidence="5">OmpH family outer membrane protein</fullName>
    </submittedName>
</protein>
<evidence type="ECO:0000256" key="3">
    <source>
        <dbReference type="SAM" id="Coils"/>
    </source>
</evidence>
<comment type="caution">
    <text evidence="5">The sequence shown here is derived from an EMBL/GenBank/DDBJ whole genome shotgun (WGS) entry which is preliminary data.</text>
</comment>
<feature type="chain" id="PRO_5020489356" evidence="4">
    <location>
        <begin position="21"/>
        <end position="175"/>
    </location>
</feature>
<dbReference type="RefSeq" id="WP_136826951.1">
    <property type="nucleotide sequence ID" value="NZ_SWBP01000004.1"/>
</dbReference>
<dbReference type="Proteomes" id="UP000308181">
    <property type="component" value="Unassembled WGS sequence"/>
</dbReference>
<dbReference type="Pfam" id="PF03938">
    <property type="entry name" value="OmpH"/>
    <property type="match status" value="1"/>
</dbReference>
<dbReference type="GO" id="GO:0050821">
    <property type="term" value="P:protein stabilization"/>
    <property type="evidence" value="ECO:0007669"/>
    <property type="project" value="TreeGrafter"/>
</dbReference>
<dbReference type="InterPro" id="IPR005632">
    <property type="entry name" value="Chaperone_Skp"/>
</dbReference>
<comment type="similarity">
    <text evidence="1">Belongs to the Skp family.</text>
</comment>
<evidence type="ECO:0000256" key="2">
    <source>
        <dbReference type="ARBA" id="ARBA00022729"/>
    </source>
</evidence>
<evidence type="ECO:0000313" key="5">
    <source>
        <dbReference type="EMBL" id="TKB96986.1"/>
    </source>
</evidence>
<organism evidence="5 6">
    <name type="scientific">Pedobacter cryophilus</name>
    <dbReference type="NCBI Taxonomy" id="2571271"/>
    <lineage>
        <taxon>Bacteria</taxon>
        <taxon>Pseudomonadati</taxon>
        <taxon>Bacteroidota</taxon>
        <taxon>Sphingobacteriia</taxon>
        <taxon>Sphingobacteriales</taxon>
        <taxon>Sphingobacteriaceae</taxon>
        <taxon>Pedobacter</taxon>
    </lineage>
</organism>
<dbReference type="SMART" id="SM00935">
    <property type="entry name" value="OmpH"/>
    <property type="match status" value="1"/>
</dbReference>
<dbReference type="PANTHER" id="PTHR35089:SF1">
    <property type="entry name" value="CHAPERONE PROTEIN SKP"/>
    <property type="match status" value="1"/>
</dbReference>
<reference evidence="5 6" key="1">
    <citation type="submission" date="2019-04" db="EMBL/GenBank/DDBJ databases">
        <title>Pedobacter sp. AR-3-17 sp. nov., isolated from Arctic soil.</title>
        <authorList>
            <person name="Dahal R.H."/>
            <person name="Kim D.-U."/>
        </authorList>
    </citation>
    <scope>NUCLEOTIDE SEQUENCE [LARGE SCALE GENOMIC DNA]</scope>
    <source>
        <strain evidence="5 6">AR-3-17</strain>
    </source>
</reference>
<dbReference type="GO" id="GO:0005829">
    <property type="term" value="C:cytosol"/>
    <property type="evidence" value="ECO:0007669"/>
    <property type="project" value="TreeGrafter"/>
</dbReference>
<dbReference type="GO" id="GO:0051082">
    <property type="term" value="F:unfolded protein binding"/>
    <property type="evidence" value="ECO:0007669"/>
    <property type="project" value="InterPro"/>
</dbReference>
<keyword evidence="2 4" id="KW-0732">Signal</keyword>
<dbReference type="EMBL" id="SWBP01000004">
    <property type="protein sequence ID" value="TKB96986.1"/>
    <property type="molecule type" value="Genomic_DNA"/>
</dbReference>
<evidence type="ECO:0000256" key="1">
    <source>
        <dbReference type="ARBA" id="ARBA00009091"/>
    </source>
</evidence>
<evidence type="ECO:0000256" key="4">
    <source>
        <dbReference type="SAM" id="SignalP"/>
    </source>
</evidence>
<proteinExistence type="inferred from homology"/>
<dbReference type="InterPro" id="IPR024930">
    <property type="entry name" value="Skp_dom_sf"/>
</dbReference>
<dbReference type="AlphaFoldDB" id="A0A4U1BZP2"/>
<accession>A0A4U1BZP2</accession>
<sequence>MKRYIILTLFTVMLSATAFAQSLVYVDSEYILKHIPEYSSAQKQLDALALQWQKEIDDKFKEVEKMQKDYQADEVLLTDDMRKKRQEDINQKDREVKEFQQQKFGFEGDLYRQKIRLIKPIQERVAKAIEEYAGRENIDIVIDKSTVTLLFARANFDGTNAVITKMGYKPGSFAK</sequence>
<dbReference type="OrthoDB" id="9788552at2"/>
<feature type="coiled-coil region" evidence="3">
    <location>
        <begin position="49"/>
        <end position="102"/>
    </location>
</feature>
<gene>
    <name evidence="5" type="ORF">FA046_13020</name>
</gene>
<keyword evidence="3" id="KW-0175">Coiled coil</keyword>